<evidence type="ECO:0000256" key="3">
    <source>
        <dbReference type="ARBA" id="ARBA00016996"/>
    </source>
</evidence>
<dbReference type="InterPro" id="IPR022023">
    <property type="entry name" value="U1snRNP70_N"/>
</dbReference>
<dbReference type="InterPro" id="IPR051183">
    <property type="entry name" value="U1_U11-U12_snRNP_70-35kDa"/>
</dbReference>
<keyword evidence="5" id="KW-0539">Nucleus</keyword>
<gene>
    <name evidence="10" type="ORF">PECAL_4P06540</name>
</gene>
<dbReference type="GO" id="GO:0016607">
    <property type="term" value="C:nuclear speck"/>
    <property type="evidence" value="ECO:0007669"/>
    <property type="project" value="UniProtKB-SubCell"/>
</dbReference>
<dbReference type="InterPro" id="IPR034143">
    <property type="entry name" value="snRNP70_RRM"/>
</dbReference>
<dbReference type="GO" id="GO:0071004">
    <property type="term" value="C:U2-type prespliceosome"/>
    <property type="evidence" value="ECO:0007669"/>
    <property type="project" value="TreeGrafter"/>
</dbReference>
<comment type="subcellular location">
    <subcellularLocation>
        <location evidence="1">Nucleus speckle</location>
    </subcellularLocation>
    <subcellularLocation>
        <location evidence="2">Nucleus</location>
        <location evidence="2">Nucleoplasm</location>
    </subcellularLocation>
</comment>
<dbReference type="FunFam" id="3.30.70.330:FF:001585">
    <property type="entry name" value="U1 small nuclear ribonucleoprotein 70 kDa"/>
    <property type="match status" value="1"/>
</dbReference>
<sequence length="274" mass="31174">MAGRKMTPKGQMAFGGGPPITHLPPAMKAMFQPGPPLIFRERPVKRKPPPYSGVAKYLGLFETTEPPARVVHETPRDKREKRKKAKAEQHQRELEEEIKKWDPHKPSSAVASVTTKDAYKTLFVARLSYDTTEDTLRREFEAYGPVSRIRVVHKRDANDVLTGSDEGDAPRGYAFVEFEKEEDMRQAYKRADGRKVDGRRLLVDVERGRTVAKWRPRRLGGGLGATRRAGGPPRAAARPVSRPQQSYGARPSYQSGPPRRYRSRSRDRGYDRRR</sequence>
<feature type="compositionally biased region" description="Low complexity" evidence="8">
    <location>
        <begin position="225"/>
        <end position="239"/>
    </location>
</feature>
<dbReference type="PANTHER" id="PTHR13952:SF5">
    <property type="entry name" value="U1 SMALL NUCLEAR RIBONUCLEOPROTEIN 70 KDA"/>
    <property type="match status" value="1"/>
</dbReference>
<accession>A0A8J2WMU0</accession>
<feature type="region of interest" description="Disordered" evidence="8">
    <location>
        <begin position="66"/>
        <end position="112"/>
    </location>
</feature>
<feature type="domain" description="RRM" evidence="9">
    <location>
        <begin position="120"/>
        <end position="208"/>
    </location>
</feature>
<feature type="compositionally biased region" description="Basic and acidic residues" evidence="8">
    <location>
        <begin position="86"/>
        <end position="105"/>
    </location>
</feature>
<dbReference type="SUPFAM" id="SSF54928">
    <property type="entry name" value="RNA-binding domain, RBD"/>
    <property type="match status" value="1"/>
</dbReference>
<dbReference type="Proteomes" id="UP000789595">
    <property type="component" value="Unassembled WGS sequence"/>
</dbReference>
<evidence type="ECO:0000256" key="8">
    <source>
        <dbReference type="SAM" id="MobiDB-lite"/>
    </source>
</evidence>
<comment type="caution">
    <text evidence="10">The sequence shown here is derived from an EMBL/GenBank/DDBJ whole genome shotgun (WGS) entry which is preliminary data.</text>
</comment>
<evidence type="ECO:0000313" key="10">
    <source>
        <dbReference type="EMBL" id="CAH0373455.1"/>
    </source>
</evidence>
<dbReference type="Gene3D" id="3.30.70.330">
    <property type="match status" value="1"/>
</dbReference>
<dbReference type="OrthoDB" id="272703at2759"/>
<evidence type="ECO:0000256" key="5">
    <source>
        <dbReference type="ARBA" id="ARBA00023242"/>
    </source>
</evidence>
<keyword evidence="11" id="KW-1185">Reference proteome</keyword>
<dbReference type="GO" id="GO:0005685">
    <property type="term" value="C:U1 snRNP"/>
    <property type="evidence" value="ECO:0007669"/>
    <property type="project" value="TreeGrafter"/>
</dbReference>
<dbReference type="GO" id="GO:0003729">
    <property type="term" value="F:mRNA binding"/>
    <property type="evidence" value="ECO:0007669"/>
    <property type="project" value="TreeGrafter"/>
</dbReference>
<dbReference type="GO" id="GO:0000398">
    <property type="term" value="P:mRNA splicing, via spliceosome"/>
    <property type="evidence" value="ECO:0007669"/>
    <property type="project" value="TreeGrafter"/>
</dbReference>
<dbReference type="Pfam" id="PF00076">
    <property type="entry name" value="RRM_1"/>
    <property type="match status" value="1"/>
</dbReference>
<dbReference type="CDD" id="cd12236">
    <property type="entry name" value="RRM_snRNP70"/>
    <property type="match status" value="1"/>
</dbReference>
<evidence type="ECO:0000256" key="6">
    <source>
        <dbReference type="ARBA" id="ARBA00023274"/>
    </source>
</evidence>
<dbReference type="EMBL" id="CAKKNE010000004">
    <property type="protein sequence ID" value="CAH0373455.1"/>
    <property type="molecule type" value="Genomic_DNA"/>
</dbReference>
<feature type="region of interest" description="Disordered" evidence="8">
    <location>
        <begin position="1"/>
        <end position="28"/>
    </location>
</feature>
<feature type="compositionally biased region" description="Basic and acidic residues" evidence="8">
    <location>
        <begin position="264"/>
        <end position="274"/>
    </location>
</feature>
<dbReference type="GO" id="GO:0071011">
    <property type="term" value="C:precatalytic spliceosome"/>
    <property type="evidence" value="ECO:0007669"/>
    <property type="project" value="TreeGrafter"/>
</dbReference>
<dbReference type="Pfam" id="PF12220">
    <property type="entry name" value="U1snRNP70_N"/>
    <property type="match status" value="1"/>
</dbReference>
<organism evidence="10 11">
    <name type="scientific">Pelagomonas calceolata</name>
    <dbReference type="NCBI Taxonomy" id="35677"/>
    <lineage>
        <taxon>Eukaryota</taxon>
        <taxon>Sar</taxon>
        <taxon>Stramenopiles</taxon>
        <taxon>Ochrophyta</taxon>
        <taxon>Pelagophyceae</taxon>
        <taxon>Pelagomonadales</taxon>
        <taxon>Pelagomonadaceae</taxon>
        <taxon>Pelagomonas</taxon>
    </lineage>
</organism>
<name>A0A8J2WMU0_9STRA</name>
<dbReference type="SMART" id="SM00360">
    <property type="entry name" value="RRM"/>
    <property type="match status" value="1"/>
</dbReference>
<proteinExistence type="predicted"/>
<keyword evidence="4 7" id="KW-0694">RNA-binding</keyword>
<dbReference type="InterPro" id="IPR035979">
    <property type="entry name" value="RBD_domain_sf"/>
</dbReference>
<keyword evidence="6" id="KW-0687">Ribonucleoprotein</keyword>
<dbReference type="GO" id="GO:0030619">
    <property type="term" value="F:U1 snRNA binding"/>
    <property type="evidence" value="ECO:0007669"/>
    <property type="project" value="InterPro"/>
</dbReference>
<evidence type="ECO:0000313" key="11">
    <source>
        <dbReference type="Proteomes" id="UP000789595"/>
    </source>
</evidence>
<dbReference type="PROSITE" id="PS50102">
    <property type="entry name" value="RRM"/>
    <property type="match status" value="1"/>
</dbReference>
<evidence type="ECO:0000256" key="2">
    <source>
        <dbReference type="ARBA" id="ARBA00004642"/>
    </source>
</evidence>
<evidence type="ECO:0000256" key="7">
    <source>
        <dbReference type="PROSITE-ProRule" id="PRU00176"/>
    </source>
</evidence>
<reference evidence="10" key="1">
    <citation type="submission" date="2021-11" db="EMBL/GenBank/DDBJ databases">
        <authorList>
            <consortium name="Genoscope - CEA"/>
            <person name="William W."/>
        </authorList>
    </citation>
    <scope>NUCLEOTIDE SEQUENCE</scope>
</reference>
<feature type="region of interest" description="Disordered" evidence="8">
    <location>
        <begin position="214"/>
        <end position="274"/>
    </location>
</feature>
<evidence type="ECO:0000256" key="4">
    <source>
        <dbReference type="ARBA" id="ARBA00022884"/>
    </source>
</evidence>
<evidence type="ECO:0000256" key="1">
    <source>
        <dbReference type="ARBA" id="ARBA00004324"/>
    </source>
</evidence>
<dbReference type="InterPro" id="IPR012677">
    <property type="entry name" value="Nucleotide-bd_a/b_plait_sf"/>
</dbReference>
<evidence type="ECO:0000259" key="9">
    <source>
        <dbReference type="PROSITE" id="PS50102"/>
    </source>
</evidence>
<dbReference type="InterPro" id="IPR000504">
    <property type="entry name" value="RRM_dom"/>
</dbReference>
<dbReference type="AlphaFoldDB" id="A0A8J2WMU0"/>
<dbReference type="PANTHER" id="PTHR13952">
    <property type="entry name" value="U1 SMALL NUCLEAR RIBONUCLEOPROTEIN 70 KD"/>
    <property type="match status" value="1"/>
</dbReference>
<protein>
    <recommendedName>
        <fullName evidence="3">U1 small nuclear ribonucleoprotein 70 kDa</fullName>
    </recommendedName>
</protein>